<feature type="transmembrane region" description="Helical" evidence="7">
    <location>
        <begin position="186"/>
        <end position="210"/>
    </location>
</feature>
<evidence type="ECO:0000259" key="8">
    <source>
        <dbReference type="Pfam" id="PF20684"/>
    </source>
</evidence>
<evidence type="ECO:0000256" key="4">
    <source>
        <dbReference type="ARBA" id="ARBA00023136"/>
    </source>
</evidence>
<keyword evidence="4 7" id="KW-0472">Membrane</keyword>
<evidence type="ECO:0000256" key="6">
    <source>
        <dbReference type="SAM" id="MobiDB-lite"/>
    </source>
</evidence>
<organism evidence="9 10">
    <name type="scientific">Periconia digitata</name>
    <dbReference type="NCBI Taxonomy" id="1303443"/>
    <lineage>
        <taxon>Eukaryota</taxon>
        <taxon>Fungi</taxon>
        <taxon>Dikarya</taxon>
        <taxon>Ascomycota</taxon>
        <taxon>Pezizomycotina</taxon>
        <taxon>Dothideomycetes</taxon>
        <taxon>Pleosporomycetidae</taxon>
        <taxon>Pleosporales</taxon>
        <taxon>Massarineae</taxon>
        <taxon>Periconiaceae</taxon>
        <taxon>Periconia</taxon>
    </lineage>
</organism>
<keyword evidence="2 7" id="KW-0812">Transmembrane</keyword>
<feature type="transmembrane region" description="Helical" evidence="7">
    <location>
        <begin position="54"/>
        <end position="79"/>
    </location>
</feature>
<proteinExistence type="inferred from homology"/>
<dbReference type="InterPro" id="IPR049326">
    <property type="entry name" value="Rhodopsin_dom_fungi"/>
</dbReference>
<feature type="transmembrane region" description="Helical" evidence="7">
    <location>
        <begin position="265"/>
        <end position="285"/>
    </location>
</feature>
<comment type="caution">
    <text evidence="9">The sequence shown here is derived from an EMBL/GenBank/DDBJ whole genome shotgun (WGS) entry which is preliminary data.</text>
</comment>
<dbReference type="GO" id="GO:0016020">
    <property type="term" value="C:membrane"/>
    <property type="evidence" value="ECO:0007669"/>
    <property type="project" value="UniProtKB-SubCell"/>
</dbReference>
<feature type="compositionally biased region" description="Basic and acidic residues" evidence="6">
    <location>
        <begin position="342"/>
        <end position="353"/>
    </location>
</feature>
<feature type="region of interest" description="Disordered" evidence="6">
    <location>
        <begin position="330"/>
        <end position="353"/>
    </location>
</feature>
<dbReference type="OrthoDB" id="444631at2759"/>
<evidence type="ECO:0000256" key="2">
    <source>
        <dbReference type="ARBA" id="ARBA00022692"/>
    </source>
</evidence>
<keyword evidence="10" id="KW-1185">Reference proteome</keyword>
<evidence type="ECO:0000256" key="1">
    <source>
        <dbReference type="ARBA" id="ARBA00004141"/>
    </source>
</evidence>
<feature type="transmembrane region" description="Helical" evidence="7">
    <location>
        <begin position="99"/>
        <end position="123"/>
    </location>
</feature>
<dbReference type="AlphaFoldDB" id="A0A9W4UX26"/>
<comment type="similarity">
    <text evidence="5">Belongs to the SAT4 family.</text>
</comment>
<evidence type="ECO:0000313" key="9">
    <source>
        <dbReference type="EMBL" id="CAI6341953.1"/>
    </source>
</evidence>
<evidence type="ECO:0000256" key="5">
    <source>
        <dbReference type="ARBA" id="ARBA00038359"/>
    </source>
</evidence>
<accession>A0A9W4UX26</accession>
<feature type="transmembrane region" description="Helical" evidence="7">
    <location>
        <begin position="135"/>
        <end position="166"/>
    </location>
</feature>
<gene>
    <name evidence="9" type="ORF">PDIGIT_LOCUS15154</name>
</gene>
<evidence type="ECO:0000256" key="3">
    <source>
        <dbReference type="ARBA" id="ARBA00022989"/>
    </source>
</evidence>
<feature type="transmembrane region" description="Helical" evidence="7">
    <location>
        <begin position="20"/>
        <end position="42"/>
    </location>
</feature>
<name>A0A9W4UX26_9PLEO</name>
<feature type="domain" description="Rhodopsin" evidence="8">
    <location>
        <begin position="38"/>
        <end position="280"/>
    </location>
</feature>
<sequence>MLPCCPIQMAFESTDNIAPHSIRVLSIFIAIATILVLMRLWSRLKFQGALGLDDICAIISLLCAAAFFGLFAYVCSIRAIGPHSWDVRLVVATRSDVRIMLVSSEIIGHLANYFAKMSILLFINRIFPRLATPVAWYLIQFGIISTSIAYAVIVVVLSVGCIPRVGSGGQLPSTCYEEKFHFRTGAAGGFINVITDIYILAISIPSLWILRMPLKRKISVMGVLAVGLVACVISIVYLVMLSMHIGGKDVAREVVIPLTLADLQALVAIITACLPTLPVLWIHLFKSGIASLRGVLSRISALSAPGNRRGRVFRGLADEESSIKSLRVHKVPKPEGGPVIRPPDEHVKDETIR</sequence>
<protein>
    <recommendedName>
        <fullName evidence="8">Rhodopsin domain-containing protein</fullName>
    </recommendedName>
</protein>
<evidence type="ECO:0000256" key="7">
    <source>
        <dbReference type="SAM" id="Phobius"/>
    </source>
</evidence>
<dbReference type="PANTHER" id="PTHR33048:SF158">
    <property type="entry name" value="MEMBRANE PROTEIN PTH11-LIKE, PUTATIVE-RELATED"/>
    <property type="match status" value="1"/>
</dbReference>
<evidence type="ECO:0000313" key="10">
    <source>
        <dbReference type="Proteomes" id="UP001152607"/>
    </source>
</evidence>
<feature type="transmembrane region" description="Helical" evidence="7">
    <location>
        <begin position="222"/>
        <end position="245"/>
    </location>
</feature>
<keyword evidence="3 7" id="KW-1133">Transmembrane helix</keyword>
<dbReference type="InterPro" id="IPR052337">
    <property type="entry name" value="SAT4-like"/>
</dbReference>
<comment type="subcellular location">
    <subcellularLocation>
        <location evidence="1">Membrane</location>
        <topology evidence="1">Multi-pass membrane protein</topology>
    </subcellularLocation>
</comment>
<dbReference type="Pfam" id="PF20684">
    <property type="entry name" value="Fung_rhodopsin"/>
    <property type="match status" value="1"/>
</dbReference>
<dbReference type="PANTHER" id="PTHR33048">
    <property type="entry name" value="PTH11-LIKE INTEGRAL MEMBRANE PROTEIN (AFU_ORTHOLOGUE AFUA_5G11245)"/>
    <property type="match status" value="1"/>
</dbReference>
<dbReference type="Proteomes" id="UP001152607">
    <property type="component" value="Unassembled WGS sequence"/>
</dbReference>
<reference evidence="9" key="1">
    <citation type="submission" date="2023-01" db="EMBL/GenBank/DDBJ databases">
        <authorList>
            <person name="Van Ghelder C."/>
            <person name="Rancurel C."/>
        </authorList>
    </citation>
    <scope>NUCLEOTIDE SEQUENCE</scope>
    <source>
        <strain evidence="9">CNCM I-4278</strain>
    </source>
</reference>
<dbReference type="EMBL" id="CAOQHR010000012">
    <property type="protein sequence ID" value="CAI6341953.1"/>
    <property type="molecule type" value="Genomic_DNA"/>
</dbReference>